<dbReference type="InterPro" id="IPR025287">
    <property type="entry name" value="WAK_GUB"/>
</dbReference>
<reference evidence="6 7" key="1">
    <citation type="journal article" date="2019" name="Sci. Rep.">
        <title>A high-quality genome of Eragrostis curvula grass provides insights into Poaceae evolution and supports new strategies to enhance forage quality.</title>
        <authorList>
            <person name="Carballo J."/>
            <person name="Santos B.A.C.M."/>
            <person name="Zappacosta D."/>
            <person name="Garbus I."/>
            <person name="Selva J.P."/>
            <person name="Gallo C.A."/>
            <person name="Diaz A."/>
            <person name="Albertini E."/>
            <person name="Caccamo M."/>
            <person name="Echenique V."/>
        </authorList>
    </citation>
    <scope>NUCLEOTIDE SEQUENCE [LARGE SCALE GENOMIC DNA]</scope>
    <source>
        <strain evidence="7">cv. Victoria</strain>
        <tissue evidence="6">Leaf</tissue>
    </source>
</reference>
<evidence type="ECO:0000256" key="3">
    <source>
        <dbReference type="SAM" id="MobiDB-lite"/>
    </source>
</evidence>
<feature type="signal peptide" evidence="4">
    <location>
        <begin position="1"/>
        <end position="28"/>
    </location>
</feature>
<sequence length="352" mass="38254">MPPTLLSIASPQAILLLALKLIAATVAAFPVALPGCPEACGNITVPYPFGIGQGCFRPGFNLTCDETHYPPRLLVEHNVQVLNISLPDGTMRIHSRALNTSSHHFNGSWSAGLMDAGPLKVSAIYNVFVSIGCNILARLTVANPEVHDPNTPRGFVSICAAVCLDGLPSPFENTSCSGDTCCQMSISQGAASYGVQVNSLDQADGIDTGFGAVFIVDREWFSKNLSSIMEDILSNLIVPTVLDWFLDSKRDNDMFFFDPVISGLRCISLNSTAAVVGQSNQLQCNCLDGFQGNPYIINGCQAAERRAVNHALVEQQQSRRPDSRPPRRRAAQLRTDGRRRRRAGPIRWLVER</sequence>
<feature type="chain" id="PRO_5023921750" description="Wall-associated receptor kinase galacturonan-binding domain-containing protein" evidence="4">
    <location>
        <begin position="29"/>
        <end position="352"/>
    </location>
</feature>
<keyword evidence="2 4" id="KW-0732">Signal</keyword>
<evidence type="ECO:0000256" key="4">
    <source>
        <dbReference type="SAM" id="SignalP"/>
    </source>
</evidence>
<dbReference type="Gramene" id="TVU16392">
    <property type="protein sequence ID" value="TVU16392"/>
    <property type="gene ID" value="EJB05_39951"/>
</dbReference>
<evidence type="ECO:0000313" key="7">
    <source>
        <dbReference type="Proteomes" id="UP000324897"/>
    </source>
</evidence>
<gene>
    <name evidence="6" type="ORF">EJB05_39951</name>
</gene>
<feature type="non-terminal residue" evidence="6">
    <location>
        <position position="1"/>
    </location>
</feature>
<dbReference type="GO" id="GO:0030247">
    <property type="term" value="F:polysaccharide binding"/>
    <property type="evidence" value="ECO:0007669"/>
    <property type="project" value="InterPro"/>
</dbReference>
<protein>
    <recommendedName>
        <fullName evidence="5">Wall-associated receptor kinase galacturonan-binding domain-containing protein</fullName>
    </recommendedName>
</protein>
<feature type="compositionally biased region" description="Basic residues" evidence="3">
    <location>
        <begin position="326"/>
        <end position="340"/>
    </location>
</feature>
<dbReference type="AlphaFoldDB" id="A0A5J9TYC4"/>
<name>A0A5J9TYC4_9POAL</name>
<dbReference type="PANTHER" id="PTHR33491">
    <property type="entry name" value="OSJNBA0016N04.9 PROTEIN"/>
    <property type="match status" value="1"/>
</dbReference>
<keyword evidence="7" id="KW-1185">Reference proteome</keyword>
<evidence type="ECO:0000256" key="1">
    <source>
        <dbReference type="ARBA" id="ARBA00004167"/>
    </source>
</evidence>
<dbReference type="OrthoDB" id="691538at2759"/>
<dbReference type="Pfam" id="PF13947">
    <property type="entry name" value="GUB_WAK_bind"/>
    <property type="match status" value="1"/>
</dbReference>
<dbReference type="Proteomes" id="UP000324897">
    <property type="component" value="Unassembled WGS sequence"/>
</dbReference>
<organism evidence="6 7">
    <name type="scientific">Eragrostis curvula</name>
    <name type="common">weeping love grass</name>
    <dbReference type="NCBI Taxonomy" id="38414"/>
    <lineage>
        <taxon>Eukaryota</taxon>
        <taxon>Viridiplantae</taxon>
        <taxon>Streptophyta</taxon>
        <taxon>Embryophyta</taxon>
        <taxon>Tracheophyta</taxon>
        <taxon>Spermatophyta</taxon>
        <taxon>Magnoliopsida</taxon>
        <taxon>Liliopsida</taxon>
        <taxon>Poales</taxon>
        <taxon>Poaceae</taxon>
        <taxon>PACMAD clade</taxon>
        <taxon>Chloridoideae</taxon>
        <taxon>Eragrostideae</taxon>
        <taxon>Eragrostidinae</taxon>
        <taxon>Eragrostis</taxon>
    </lineage>
</organism>
<accession>A0A5J9TYC4</accession>
<dbReference type="GO" id="GO:0016020">
    <property type="term" value="C:membrane"/>
    <property type="evidence" value="ECO:0007669"/>
    <property type="project" value="UniProtKB-SubCell"/>
</dbReference>
<comment type="caution">
    <text evidence="6">The sequence shown here is derived from an EMBL/GenBank/DDBJ whole genome shotgun (WGS) entry which is preliminary data.</text>
</comment>
<feature type="region of interest" description="Disordered" evidence="3">
    <location>
        <begin position="314"/>
        <end position="340"/>
    </location>
</feature>
<evidence type="ECO:0000256" key="2">
    <source>
        <dbReference type="ARBA" id="ARBA00022729"/>
    </source>
</evidence>
<evidence type="ECO:0000313" key="6">
    <source>
        <dbReference type="EMBL" id="TVU16392.1"/>
    </source>
</evidence>
<evidence type="ECO:0000259" key="5">
    <source>
        <dbReference type="Pfam" id="PF13947"/>
    </source>
</evidence>
<feature type="domain" description="Wall-associated receptor kinase galacturonan-binding" evidence="5">
    <location>
        <begin position="36"/>
        <end position="94"/>
    </location>
</feature>
<dbReference type="EMBL" id="RWGY01000031">
    <property type="protein sequence ID" value="TVU16392.1"/>
    <property type="molecule type" value="Genomic_DNA"/>
</dbReference>
<comment type="subcellular location">
    <subcellularLocation>
        <location evidence="1">Membrane</location>
        <topology evidence="1">Single-pass membrane protein</topology>
    </subcellularLocation>
</comment>
<proteinExistence type="predicted"/>